<keyword evidence="3" id="KW-1185">Reference proteome</keyword>
<evidence type="ECO:0000256" key="1">
    <source>
        <dbReference type="SAM" id="MobiDB-lite"/>
    </source>
</evidence>
<dbReference type="AlphaFoldDB" id="A0AAN8N163"/>
<dbReference type="EMBL" id="JAVHNR010000001">
    <property type="protein sequence ID" value="KAK6357366.1"/>
    <property type="molecule type" value="Genomic_DNA"/>
</dbReference>
<feature type="region of interest" description="Disordered" evidence="1">
    <location>
        <begin position="98"/>
        <end position="117"/>
    </location>
</feature>
<gene>
    <name evidence="2" type="ORF">TWF718_001679</name>
</gene>
<proteinExistence type="predicted"/>
<sequence>MGNKTVNLALYGCADKNLAPGDSFATILGPGAYLTGLNIFVDKARSCELHFGIFREQWVDSDEYRKAKAKADIWAKCPNYAGLDGSLTWACTQLQYEVPPPTSPDPDKPPGAPNCDGIPFLVRDKIPLLY</sequence>
<protein>
    <submittedName>
        <fullName evidence="2">Uncharacterized protein</fullName>
    </submittedName>
</protein>
<organism evidence="2 3">
    <name type="scientific">Orbilia javanica</name>
    <dbReference type="NCBI Taxonomy" id="47235"/>
    <lineage>
        <taxon>Eukaryota</taxon>
        <taxon>Fungi</taxon>
        <taxon>Dikarya</taxon>
        <taxon>Ascomycota</taxon>
        <taxon>Pezizomycotina</taxon>
        <taxon>Orbiliomycetes</taxon>
        <taxon>Orbiliales</taxon>
        <taxon>Orbiliaceae</taxon>
        <taxon>Orbilia</taxon>
    </lineage>
</organism>
<accession>A0AAN8N163</accession>
<dbReference type="Proteomes" id="UP001313282">
    <property type="component" value="Unassembled WGS sequence"/>
</dbReference>
<comment type="caution">
    <text evidence="2">The sequence shown here is derived from an EMBL/GenBank/DDBJ whole genome shotgun (WGS) entry which is preliminary data.</text>
</comment>
<evidence type="ECO:0000313" key="3">
    <source>
        <dbReference type="Proteomes" id="UP001313282"/>
    </source>
</evidence>
<reference evidence="2 3" key="1">
    <citation type="submission" date="2019-10" db="EMBL/GenBank/DDBJ databases">
        <authorList>
            <person name="Palmer J.M."/>
        </authorList>
    </citation>
    <scope>NUCLEOTIDE SEQUENCE [LARGE SCALE GENOMIC DNA]</scope>
    <source>
        <strain evidence="2 3">TWF718</strain>
    </source>
</reference>
<name>A0AAN8N163_9PEZI</name>
<evidence type="ECO:0000313" key="2">
    <source>
        <dbReference type="EMBL" id="KAK6357366.1"/>
    </source>
</evidence>
<feature type="compositionally biased region" description="Pro residues" evidence="1">
    <location>
        <begin position="98"/>
        <end position="112"/>
    </location>
</feature>